<evidence type="ECO:0000256" key="2">
    <source>
        <dbReference type="ARBA" id="ARBA00022475"/>
    </source>
</evidence>
<dbReference type="Pfam" id="PF03279">
    <property type="entry name" value="Lip_A_acyltrans"/>
    <property type="match status" value="1"/>
</dbReference>
<sequence length="320" mass="35925">MTSHAPRDDISTNHGAAGGPDSATAPKGLMPRLLHMLARALASRGFDGIARYGNALGALLWHCLPGRRRLAVRAIADHLGVSQQEATRIARQSFAHNARSFLEVLLVGQFGFEQTGARLIIDNPDLLRRLAEGDRPVVATTAHLGAWEFMSSLMGQWHLDRPRMVVVRRNSNRTLNDFIFAMRGARGLQVVDHRNAVFTVLKGLKRNGCVGFLVDHNCRRDEAIFLPFLGETAAVNMGPALLAVRAEAEVWPAFMIREGDCYRLYIDEPLDTATLDGDRNDKVEAVSRFYTQAVERAVRAHPEQWFWMHKRWKTRPKQDD</sequence>
<organism evidence="8 9">
    <name type="scientific">Nitratidesulfovibrio oxamicus</name>
    <dbReference type="NCBI Taxonomy" id="32016"/>
    <lineage>
        <taxon>Bacteria</taxon>
        <taxon>Pseudomonadati</taxon>
        <taxon>Thermodesulfobacteriota</taxon>
        <taxon>Desulfovibrionia</taxon>
        <taxon>Desulfovibrionales</taxon>
        <taxon>Desulfovibrionaceae</taxon>
        <taxon>Nitratidesulfovibrio</taxon>
    </lineage>
</organism>
<evidence type="ECO:0000313" key="9">
    <source>
        <dbReference type="Proteomes" id="UP001194469"/>
    </source>
</evidence>
<dbReference type="PANTHER" id="PTHR30606">
    <property type="entry name" value="LIPID A BIOSYNTHESIS LAUROYL ACYLTRANSFERASE"/>
    <property type="match status" value="1"/>
</dbReference>
<dbReference type="GO" id="GO:0016746">
    <property type="term" value="F:acyltransferase activity"/>
    <property type="evidence" value="ECO:0007669"/>
    <property type="project" value="UniProtKB-KW"/>
</dbReference>
<comment type="subcellular location">
    <subcellularLocation>
        <location evidence="1">Cell inner membrane</location>
    </subcellularLocation>
</comment>
<gene>
    <name evidence="8" type="ORF">FVW20_17250</name>
</gene>
<feature type="compositionally biased region" description="Basic and acidic residues" evidence="7">
    <location>
        <begin position="1"/>
        <end position="11"/>
    </location>
</feature>
<dbReference type="EMBL" id="VRYY01000687">
    <property type="protein sequence ID" value="MBG3878702.1"/>
    <property type="molecule type" value="Genomic_DNA"/>
</dbReference>
<comment type="caution">
    <text evidence="8">The sequence shown here is derived from an EMBL/GenBank/DDBJ whole genome shotgun (WGS) entry which is preliminary data.</text>
</comment>
<evidence type="ECO:0000256" key="5">
    <source>
        <dbReference type="ARBA" id="ARBA00023136"/>
    </source>
</evidence>
<keyword evidence="3" id="KW-0997">Cell inner membrane</keyword>
<evidence type="ECO:0000256" key="3">
    <source>
        <dbReference type="ARBA" id="ARBA00022519"/>
    </source>
</evidence>
<keyword evidence="9" id="KW-1185">Reference proteome</keyword>
<evidence type="ECO:0000256" key="4">
    <source>
        <dbReference type="ARBA" id="ARBA00022679"/>
    </source>
</evidence>
<keyword evidence="5" id="KW-0472">Membrane</keyword>
<protein>
    <submittedName>
        <fullName evidence="8">Acyltransferase</fullName>
    </submittedName>
</protein>
<keyword evidence="2" id="KW-1003">Cell membrane</keyword>
<dbReference type="PANTHER" id="PTHR30606:SF10">
    <property type="entry name" value="PHOSPHATIDYLINOSITOL MANNOSIDE ACYLTRANSFERASE"/>
    <property type="match status" value="1"/>
</dbReference>
<name>A0ABS0J8C8_9BACT</name>
<feature type="region of interest" description="Disordered" evidence="7">
    <location>
        <begin position="1"/>
        <end position="24"/>
    </location>
</feature>
<dbReference type="RefSeq" id="WP_196610553.1">
    <property type="nucleotide sequence ID" value="NZ_VRYY01000687.1"/>
</dbReference>
<dbReference type="InterPro" id="IPR004960">
    <property type="entry name" value="LipA_acyltrans"/>
</dbReference>
<accession>A0ABS0J8C8</accession>
<proteinExistence type="predicted"/>
<evidence type="ECO:0000256" key="7">
    <source>
        <dbReference type="SAM" id="MobiDB-lite"/>
    </source>
</evidence>
<evidence type="ECO:0000256" key="1">
    <source>
        <dbReference type="ARBA" id="ARBA00004533"/>
    </source>
</evidence>
<evidence type="ECO:0000313" key="8">
    <source>
        <dbReference type="EMBL" id="MBG3878702.1"/>
    </source>
</evidence>
<dbReference type="Proteomes" id="UP001194469">
    <property type="component" value="Unassembled WGS sequence"/>
</dbReference>
<keyword evidence="6 8" id="KW-0012">Acyltransferase</keyword>
<evidence type="ECO:0000256" key="6">
    <source>
        <dbReference type="ARBA" id="ARBA00023315"/>
    </source>
</evidence>
<dbReference type="CDD" id="cd07984">
    <property type="entry name" value="LPLAT_LABLAT-like"/>
    <property type="match status" value="1"/>
</dbReference>
<keyword evidence="4" id="KW-0808">Transferase</keyword>
<reference evidence="8 9" key="1">
    <citation type="submission" date="2019-08" db="EMBL/GenBank/DDBJ databases">
        <authorList>
            <person name="Luo N."/>
        </authorList>
    </citation>
    <scope>NUCLEOTIDE SEQUENCE [LARGE SCALE GENOMIC DNA]</scope>
    <source>
        <strain evidence="8 9">NCIMB 9442</strain>
    </source>
</reference>